<dbReference type="GO" id="GO:0006281">
    <property type="term" value="P:DNA repair"/>
    <property type="evidence" value="ECO:0007669"/>
    <property type="project" value="TreeGrafter"/>
</dbReference>
<dbReference type="GO" id="GO:0043111">
    <property type="term" value="P:replication fork arrest"/>
    <property type="evidence" value="ECO:0007669"/>
    <property type="project" value="TreeGrafter"/>
</dbReference>
<dbReference type="PANTHER" id="PTHR22940">
    <property type="entry name" value="TIMEOUT/TIMELESS-2"/>
    <property type="match status" value="1"/>
</dbReference>
<dbReference type="GO" id="GO:0003677">
    <property type="term" value="F:DNA binding"/>
    <property type="evidence" value="ECO:0007669"/>
    <property type="project" value="TreeGrafter"/>
</dbReference>
<reference evidence="6" key="1">
    <citation type="submission" date="2018-09" db="EMBL/GenBank/DDBJ databases">
        <title>Identification of saliva proteins of spider mite Tetranychus evansi by transcriptome and LC-MS/MS approach.</title>
        <authorList>
            <person name="Huang H.-J."/>
            <person name="Cui J.-R."/>
            <person name="Hong X.-Y."/>
        </authorList>
    </citation>
    <scope>NUCLEOTIDE SEQUENCE</scope>
</reference>
<dbReference type="PANTHER" id="PTHR22940:SF4">
    <property type="entry name" value="PROTEIN TIMELESS HOMOLOG"/>
    <property type="match status" value="1"/>
</dbReference>
<organism evidence="6">
    <name type="scientific">Tetranychus evansi</name>
    <name type="common">red spider mite</name>
    <dbReference type="NCBI Taxonomy" id="178897"/>
    <lineage>
        <taxon>Eukaryota</taxon>
        <taxon>Metazoa</taxon>
        <taxon>Ecdysozoa</taxon>
        <taxon>Arthropoda</taxon>
        <taxon>Chelicerata</taxon>
        <taxon>Arachnida</taxon>
        <taxon>Acari</taxon>
        <taxon>Acariformes</taxon>
        <taxon>Trombidiformes</taxon>
        <taxon>Prostigmata</taxon>
        <taxon>Eleutherengona</taxon>
        <taxon>Raphignathae</taxon>
        <taxon>Tetranychoidea</taxon>
        <taxon>Tetranychidae</taxon>
        <taxon>Tetranychus</taxon>
    </lineage>
</organism>
<feature type="compositionally biased region" description="Basic residues" evidence="4">
    <location>
        <begin position="876"/>
        <end position="890"/>
    </location>
</feature>
<feature type="region of interest" description="Disordered" evidence="4">
    <location>
        <begin position="870"/>
        <end position="967"/>
    </location>
</feature>
<feature type="compositionally biased region" description="Low complexity" evidence="4">
    <location>
        <begin position="701"/>
        <end position="711"/>
    </location>
</feature>
<dbReference type="Pfam" id="PF04821">
    <property type="entry name" value="TIMELESS"/>
    <property type="match status" value="1"/>
</dbReference>
<feature type="compositionally biased region" description="Polar residues" evidence="4">
    <location>
        <begin position="915"/>
        <end position="925"/>
    </location>
</feature>
<name>A0A3G5APH8_9ACAR</name>
<evidence type="ECO:0000259" key="5">
    <source>
        <dbReference type="Pfam" id="PF04821"/>
    </source>
</evidence>
<proteinExistence type="evidence at transcript level"/>
<dbReference type="EMBL" id="MH979787">
    <property type="protein sequence ID" value="AYV89242.1"/>
    <property type="molecule type" value="mRNA"/>
</dbReference>
<evidence type="ECO:0000313" key="6">
    <source>
        <dbReference type="EMBL" id="AYV89242.1"/>
    </source>
</evidence>
<keyword evidence="3" id="KW-0131">Cell cycle</keyword>
<feature type="compositionally biased region" description="Basic and acidic residues" evidence="4">
    <location>
        <begin position="944"/>
        <end position="960"/>
    </location>
</feature>
<evidence type="ECO:0000256" key="1">
    <source>
        <dbReference type="ARBA" id="ARBA00004123"/>
    </source>
</evidence>
<evidence type="ECO:0000256" key="2">
    <source>
        <dbReference type="ARBA" id="ARBA00023242"/>
    </source>
</evidence>
<dbReference type="GO" id="GO:0031298">
    <property type="term" value="C:replication fork protection complex"/>
    <property type="evidence" value="ECO:0007669"/>
    <property type="project" value="TreeGrafter"/>
</dbReference>
<protein>
    <submittedName>
        <fullName evidence="6">Timeless-like protein isoform X2</fullName>
    </submittedName>
</protein>
<sequence length="1063" mass="123764">MDKYNRVIQDVTAIVDSIGDSRKEPDENGKDYRLRNDSVECIKELIRMLKKDGSLFPILRHLGAMNIVEKDLLPIVKNYFLENETIGEYTLRLLNQLTYPALMYYKEKMPDNVEHKRVFLQINGYLRVYKTKLSRDVKVWKVLIEKALSITAKNVIDQSEEEKILLERILIFIRNILHVPIDTFLVHGADDDEMIAEDMIITFKESGVLDAIIQLSSNSETQPFCFHLLEIITSLLRAQSPEFLTLDEDRSSHVSKKRKTCAALVESEELDQIKEHEKKMKNLARFSRFNRFKDSTYLVKNFKSVGENDLIYHKTTEDPRKISMDIDKAGTKKPKNRAPMQDDCSVQYNNIGITFRRPSIKVRKILKAFCAKFVKESYNSLMAYVKSALENRNAIENDETYYFFTAHFFMEFNRHLKGDPTDIEETFNTEYFHYLHTKVEEFMDQIANARSDRVSIKAWSRRLHIALKAYKELLFTIASIKHAKEERLLYLAKTMSDKVFYELDYRELLLNLISGYDEKKMSPQFLRDLIETNHVFLKMLDLYSKSNENFVVKTKKKKSRKPTAKKKKEQQMELVEKLWQEIVFELDEAIQGKVELPDPDNEVEVLSYNVLSEATRDAQKEDALYRISKFLKQKKILLALALCRNAREEYNDYDDTPFGATDLSPEEEVAILHRIITNEKWIDLDMEEPIEKNVKENATGEEINAENQNEQELADKDKEPVSDYEEEKELENNGVVNAESAYQERAFHLRDFVLKYCNSKVVKAYSLALKKFDINSEILNHAILRMAHRIALDCKSPVFFFQLSVFKIFQRCFELSKLDRDNKFSEIRNFARFIIKEFVAQAKGNDKLLVEILFWKTKKEIHEIEENYVQPEPKERRKRKEKKKGRRGKKGKENEGEDGAINSTYESDSGDDRPGNQNNDQSELSDASDDFNPKFQSTQIPNVPKEKSKSPVPDNPDKETNSVSYDQVIDLNYEELQDEPASPDPYELEDDDLLDMDEVLNQVAADDDSLEDSPENDVNKENTIIGPTQNELADDLSDADTIDGEVIISKRKKNIILDDSDDD</sequence>
<dbReference type="AlphaFoldDB" id="A0A3G5APH8"/>
<evidence type="ECO:0000256" key="4">
    <source>
        <dbReference type="SAM" id="MobiDB-lite"/>
    </source>
</evidence>
<comment type="subcellular location">
    <subcellularLocation>
        <location evidence="1">Nucleus</location>
    </subcellularLocation>
</comment>
<feature type="domain" description="Timeless N-terminal" evidence="5">
    <location>
        <begin position="32"/>
        <end position="294"/>
    </location>
</feature>
<dbReference type="InterPro" id="IPR044998">
    <property type="entry name" value="Timeless"/>
</dbReference>
<evidence type="ECO:0000256" key="3">
    <source>
        <dbReference type="ARBA" id="ARBA00023306"/>
    </source>
</evidence>
<feature type="region of interest" description="Disordered" evidence="4">
    <location>
        <begin position="695"/>
        <end position="719"/>
    </location>
</feature>
<dbReference type="InterPro" id="IPR006906">
    <property type="entry name" value="Timeless_N"/>
</dbReference>
<keyword evidence="2" id="KW-0539">Nucleus</keyword>
<dbReference type="GO" id="GO:0000076">
    <property type="term" value="P:DNA replication checkpoint signaling"/>
    <property type="evidence" value="ECO:0007669"/>
    <property type="project" value="TreeGrafter"/>
</dbReference>
<accession>A0A3G5APH8</accession>